<feature type="transmembrane region" description="Helical" evidence="1">
    <location>
        <begin position="86"/>
        <end position="107"/>
    </location>
</feature>
<dbReference type="Proteomes" id="UP000297248">
    <property type="component" value="Unassembled WGS sequence"/>
</dbReference>
<accession>A0A4Y8A5E4</accession>
<proteinExistence type="predicted"/>
<dbReference type="RefSeq" id="WP_134338155.1">
    <property type="nucleotide sequence ID" value="NZ_BMCZ01000011.1"/>
</dbReference>
<keyword evidence="1" id="KW-1133">Transmembrane helix</keyword>
<evidence type="ECO:0000313" key="3">
    <source>
        <dbReference type="EMBL" id="TEW63631.1"/>
    </source>
</evidence>
<dbReference type="EMBL" id="SNQG01000009">
    <property type="protein sequence ID" value="TEW63631.1"/>
    <property type="molecule type" value="Genomic_DNA"/>
</dbReference>
<gene>
    <name evidence="3" type="ORF">E2R65_19385</name>
    <name evidence="2" type="ORF">GGR35_002137</name>
</gene>
<evidence type="ECO:0000313" key="5">
    <source>
        <dbReference type="Proteomes" id="UP000583101"/>
    </source>
</evidence>
<evidence type="ECO:0000313" key="2">
    <source>
        <dbReference type="EMBL" id="MBB3969534.1"/>
    </source>
</evidence>
<protein>
    <submittedName>
        <fullName evidence="3">Uncharacterized protein</fullName>
    </submittedName>
</protein>
<evidence type="ECO:0000313" key="4">
    <source>
        <dbReference type="Proteomes" id="UP000297248"/>
    </source>
</evidence>
<dbReference type="Proteomes" id="UP000583101">
    <property type="component" value="Unassembled WGS sequence"/>
</dbReference>
<feature type="transmembrane region" description="Helical" evidence="1">
    <location>
        <begin position="9"/>
        <end position="27"/>
    </location>
</feature>
<feature type="transmembrane region" description="Helical" evidence="1">
    <location>
        <begin position="47"/>
        <end position="66"/>
    </location>
</feature>
<sequence length="151" mass="17116">MTIDKLKERYLSATISIIIALINYKLYFSKQIDMESFMDKSIDISSISFGFLLAVLALLLQSDTPAITRIKESGRFGELINFNKKAVIASALLAITGLIYVSLKVATDYSHINLYQTVNLRHLIDCIGLGVFTFQIIEVFLFLDLFYFVIK</sequence>
<organism evidence="3 4">
    <name type="scientific">Mucilaginibacter phyllosphaerae</name>
    <dbReference type="NCBI Taxonomy" id="1812349"/>
    <lineage>
        <taxon>Bacteria</taxon>
        <taxon>Pseudomonadati</taxon>
        <taxon>Bacteroidota</taxon>
        <taxon>Sphingobacteriia</taxon>
        <taxon>Sphingobacteriales</taxon>
        <taxon>Sphingobacteriaceae</taxon>
        <taxon>Mucilaginibacter</taxon>
    </lineage>
</organism>
<name>A0A4Y8A5E4_9SPHI</name>
<keyword evidence="1" id="KW-0472">Membrane</keyword>
<keyword evidence="5" id="KW-1185">Reference proteome</keyword>
<reference evidence="2 5" key="3">
    <citation type="submission" date="2020-08" db="EMBL/GenBank/DDBJ databases">
        <title>Genomic Encyclopedia of Type Strains, Phase IV (KMG-IV): sequencing the most valuable type-strain genomes for metagenomic binning, comparative biology and taxonomic classification.</title>
        <authorList>
            <person name="Goeker M."/>
        </authorList>
    </citation>
    <scope>NUCLEOTIDE SEQUENCE [LARGE SCALE GENOMIC DNA]</scope>
    <source>
        <strain evidence="2 5">DSM 100995</strain>
    </source>
</reference>
<reference evidence="3" key="2">
    <citation type="submission" date="2019-03" db="EMBL/GenBank/DDBJ databases">
        <authorList>
            <person name="Yan Y.-Q."/>
            <person name="Du Z.-J."/>
        </authorList>
    </citation>
    <scope>NUCLEOTIDE SEQUENCE</scope>
    <source>
        <strain evidence="3">PP-F2FG21</strain>
    </source>
</reference>
<comment type="caution">
    <text evidence="3">The sequence shown here is derived from an EMBL/GenBank/DDBJ whole genome shotgun (WGS) entry which is preliminary data.</text>
</comment>
<evidence type="ECO:0000256" key="1">
    <source>
        <dbReference type="SAM" id="Phobius"/>
    </source>
</evidence>
<reference evidence="3 4" key="1">
    <citation type="journal article" date="2016" name="Int. J. Syst. Evol. Microbiol.">
        <title>Proposal of Mucilaginibacter phyllosphaerae sp. nov. isolated from the phyllosphere of Galium album.</title>
        <authorList>
            <person name="Aydogan E.L."/>
            <person name="Busse H.J."/>
            <person name="Moser G."/>
            <person name="Muller C."/>
            <person name="Kampfer P."/>
            <person name="Glaeser S.P."/>
        </authorList>
    </citation>
    <scope>NUCLEOTIDE SEQUENCE [LARGE SCALE GENOMIC DNA]</scope>
    <source>
        <strain evidence="3 4">PP-F2FG21</strain>
    </source>
</reference>
<dbReference type="EMBL" id="JACIEG010000003">
    <property type="protein sequence ID" value="MBB3969534.1"/>
    <property type="molecule type" value="Genomic_DNA"/>
</dbReference>
<keyword evidence="1" id="KW-0812">Transmembrane</keyword>
<feature type="transmembrane region" description="Helical" evidence="1">
    <location>
        <begin position="127"/>
        <end position="150"/>
    </location>
</feature>
<dbReference type="AlphaFoldDB" id="A0A4Y8A5E4"/>